<dbReference type="Proteomes" id="UP000650081">
    <property type="component" value="Unassembled WGS sequence"/>
</dbReference>
<dbReference type="AlphaFoldDB" id="A0A923TA94"/>
<proteinExistence type="predicted"/>
<dbReference type="Pfam" id="PF13365">
    <property type="entry name" value="Trypsin_2"/>
    <property type="match status" value="1"/>
</dbReference>
<sequence>MNRFSRFFGLLIAVFCSAVALAQYDLSPGALEKVPTLEMPSQDNAALLAAEQAATRPGRPLTFAVTLPQKIRPGTHGAWHREGPLSIWRLRIVSPSAKTLNLGFSEYQLPAGAELYLLSPTEKLGPFTPADNEEHNQFWSPLLKGDELMIELRVPTPQKDLVQLYLTSVNHDFLDVTKSLSGSCNLDVICDQDDGWAIVNGYRDIIRSVGAYTLNGVNTCTGFLVNNVNQDGTPFFMTANHCGVRTGSAPSLVAYWNYENSTCRPVGSGASGGQGNGSRAVFNSGAIHLASYAPSDVTITLLDDAVNPAANAFFAGWSAEAPVPSDTVIAIHHPGVQEKRISFSFNQTYRTNNGGGTPNPAGNLLEVPDWSIGTTEGGSSGSPLFDTRKRVRGQLFGGNAACGNDEYDVYGYFHVSWTGGGTPQTRLMDWLDPCGTGSLTIDGFDSASLPTTLTAVSNCVTACNSLGISIPFQLGSGFPANTPLTITSVSPGINPTLSATSAGGGQTVNLLLAGNPAIATGTYTVVVRAGSGNNSDAITFTLNLVAGQAAAPSANVPADAATEVAPNTDLSWNAVTEALSYDVDFSEGPGFTSIVTSGRGLTALNFDLNEVLQPNTTYYWRVRSISTCGPGDWAVYSFTTSNQACGGQGASQLPISISANGTPEVIATVNVGIELPISAMEVALDIDHSFIGDLDADLVAPNGTVIRLFNAIGGGNCGGNNLSVVFTDAAVLTAADFVGTCTADPVATAGTFQPAQSFAAFADQSSLGEWRLVLRDNANFDGGNVTRFEILFCGSGGEIRDYSVNSSTTAIEACTEESTTLQFQLGSSFTSAVTVVAATELQTITQFSTAYDEATRTLSLMFADWGFLSPGTYTITFTLTAPDGTTRMVNFPLTIVRSLEAVALTSPEPDAEVQFGDVVFNWDRTAGATSYTLQYTTVEDFSTIDFAQETTNRLLTLGDLPSGQVIFWRVIANGPCGSQISEVRMLTIRPVGVQDFGGGRSVSVYPNPVRGFLTVEAKGAWTGGINALLFDVAGRQLGIYRFAGGGSQDLIDLSGLSAGVYFLRMEGAGERHTERIVVLP</sequence>
<dbReference type="Pfam" id="PF18962">
    <property type="entry name" value="Por_Secre_tail"/>
    <property type="match status" value="1"/>
</dbReference>
<dbReference type="RefSeq" id="WP_187468320.1">
    <property type="nucleotide sequence ID" value="NZ_JACSIT010000152.1"/>
</dbReference>
<gene>
    <name evidence="6" type="ORF">H9S92_19215</name>
</gene>
<evidence type="ECO:0000256" key="2">
    <source>
        <dbReference type="ARBA" id="ARBA00022801"/>
    </source>
</evidence>
<dbReference type="Gene3D" id="2.60.40.10">
    <property type="entry name" value="Immunoglobulins"/>
    <property type="match status" value="2"/>
</dbReference>
<dbReference type="PANTHER" id="PTHR36234">
    <property type="entry name" value="LYSYL ENDOPEPTIDASE"/>
    <property type="match status" value="1"/>
</dbReference>
<evidence type="ECO:0000259" key="4">
    <source>
        <dbReference type="PROSITE" id="PS50853"/>
    </source>
</evidence>
<feature type="domain" description="P/Homo B" evidence="5">
    <location>
        <begin position="640"/>
        <end position="798"/>
    </location>
</feature>
<dbReference type="InterPro" id="IPR026444">
    <property type="entry name" value="Secre_tail"/>
</dbReference>
<dbReference type="PROSITE" id="PS50853">
    <property type="entry name" value="FN3"/>
    <property type="match status" value="1"/>
</dbReference>
<protein>
    <submittedName>
        <fullName evidence="6">T9SS type A sorting domain-containing protein</fullName>
    </submittedName>
</protein>
<dbReference type="PROSITE" id="PS51829">
    <property type="entry name" value="P_HOMO_B"/>
    <property type="match status" value="1"/>
</dbReference>
<dbReference type="Gene3D" id="2.60.120.260">
    <property type="entry name" value="Galactose-binding domain-like"/>
    <property type="match status" value="1"/>
</dbReference>
<keyword evidence="2" id="KW-0378">Hydrolase</keyword>
<feature type="chain" id="PRO_5037968494" evidence="3">
    <location>
        <begin position="23"/>
        <end position="1080"/>
    </location>
</feature>
<reference evidence="6" key="1">
    <citation type="submission" date="2020-08" db="EMBL/GenBank/DDBJ databases">
        <title>Lewinella bacteria from marine environments.</title>
        <authorList>
            <person name="Zhong Y."/>
        </authorList>
    </citation>
    <scope>NUCLEOTIDE SEQUENCE</scope>
    <source>
        <strain evidence="6">KCTC 42187</strain>
    </source>
</reference>
<feature type="signal peptide" evidence="3">
    <location>
        <begin position="1"/>
        <end position="22"/>
    </location>
</feature>
<evidence type="ECO:0000256" key="1">
    <source>
        <dbReference type="ARBA" id="ARBA00022670"/>
    </source>
</evidence>
<dbReference type="NCBIfam" id="TIGR04183">
    <property type="entry name" value="Por_Secre_tail"/>
    <property type="match status" value="1"/>
</dbReference>
<dbReference type="Pfam" id="PF01483">
    <property type="entry name" value="P_proprotein"/>
    <property type="match status" value="1"/>
</dbReference>
<feature type="domain" description="Fibronectin type-III" evidence="4">
    <location>
        <begin position="551"/>
        <end position="644"/>
    </location>
</feature>
<accession>A0A923TA94</accession>
<dbReference type="InterPro" id="IPR009003">
    <property type="entry name" value="Peptidase_S1_PA"/>
</dbReference>
<evidence type="ECO:0000313" key="7">
    <source>
        <dbReference type="Proteomes" id="UP000650081"/>
    </source>
</evidence>
<dbReference type="PANTHER" id="PTHR36234:SF5">
    <property type="entry name" value="LYSYL ENDOPEPTIDASE"/>
    <property type="match status" value="1"/>
</dbReference>
<keyword evidence="3" id="KW-0732">Signal</keyword>
<dbReference type="SUPFAM" id="SSF50494">
    <property type="entry name" value="Trypsin-like serine proteases"/>
    <property type="match status" value="1"/>
</dbReference>
<comment type="caution">
    <text evidence="6">The sequence shown here is derived from an EMBL/GenBank/DDBJ whole genome shotgun (WGS) entry which is preliminary data.</text>
</comment>
<dbReference type="SUPFAM" id="SSF49785">
    <property type="entry name" value="Galactose-binding domain-like"/>
    <property type="match status" value="1"/>
</dbReference>
<dbReference type="InterPro" id="IPR043504">
    <property type="entry name" value="Peptidase_S1_PA_chymotrypsin"/>
</dbReference>
<evidence type="ECO:0000259" key="5">
    <source>
        <dbReference type="PROSITE" id="PS51829"/>
    </source>
</evidence>
<evidence type="ECO:0000256" key="3">
    <source>
        <dbReference type="SAM" id="SignalP"/>
    </source>
</evidence>
<dbReference type="GO" id="GO:0006508">
    <property type="term" value="P:proteolysis"/>
    <property type="evidence" value="ECO:0007669"/>
    <property type="project" value="UniProtKB-KW"/>
</dbReference>
<dbReference type="InterPro" id="IPR003961">
    <property type="entry name" value="FN3_dom"/>
</dbReference>
<dbReference type="EMBL" id="JACSIT010000152">
    <property type="protein sequence ID" value="MBC6996309.1"/>
    <property type="molecule type" value="Genomic_DNA"/>
</dbReference>
<dbReference type="Gene3D" id="2.40.10.10">
    <property type="entry name" value="Trypsin-like serine proteases"/>
    <property type="match status" value="2"/>
</dbReference>
<keyword evidence="1" id="KW-0645">Protease</keyword>
<dbReference type="SUPFAM" id="SSF49265">
    <property type="entry name" value="Fibronectin type III"/>
    <property type="match status" value="1"/>
</dbReference>
<keyword evidence="7" id="KW-1185">Reference proteome</keyword>
<dbReference type="InterPro" id="IPR036116">
    <property type="entry name" value="FN3_sf"/>
</dbReference>
<organism evidence="6 7">
    <name type="scientific">Neolewinella lacunae</name>
    <dbReference type="NCBI Taxonomy" id="1517758"/>
    <lineage>
        <taxon>Bacteria</taxon>
        <taxon>Pseudomonadati</taxon>
        <taxon>Bacteroidota</taxon>
        <taxon>Saprospiria</taxon>
        <taxon>Saprospirales</taxon>
        <taxon>Lewinellaceae</taxon>
        <taxon>Neolewinella</taxon>
    </lineage>
</organism>
<dbReference type="GO" id="GO:0004252">
    <property type="term" value="F:serine-type endopeptidase activity"/>
    <property type="evidence" value="ECO:0007669"/>
    <property type="project" value="InterPro"/>
</dbReference>
<dbReference type="InterPro" id="IPR008979">
    <property type="entry name" value="Galactose-bd-like_sf"/>
</dbReference>
<dbReference type="InterPro" id="IPR013783">
    <property type="entry name" value="Ig-like_fold"/>
</dbReference>
<name>A0A923TA94_9BACT</name>
<evidence type="ECO:0000313" key="6">
    <source>
        <dbReference type="EMBL" id="MBC6996309.1"/>
    </source>
</evidence>
<dbReference type="InterPro" id="IPR002884">
    <property type="entry name" value="P_dom"/>
</dbReference>